<accession>A0A9C6XS16</accession>
<keyword evidence="5 9" id="KW-1133">Transmembrane helix</keyword>
<keyword evidence="10" id="KW-1185">Reference proteome</keyword>
<feature type="transmembrane region" description="Helical" evidence="9">
    <location>
        <begin position="59"/>
        <end position="77"/>
    </location>
</feature>
<reference evidence="11" key="1">
    <citation type="submission" date="2025-08" db="UniProtKB">
        <authorList>
            <consortium name="RefSeq"/>
        </authorList>
    </citation>
    <scope>IDENTIFICATION</scope>
    <source>
        <tissue evidence="11">Whole organism</tissue>
    </source>
</reference>
<name>A0A9C6XS16_FRAOC</name>
<sequence>MCRTRAALEALAPMLAVAGELERWGAAETKVAGITKTVYENPDSAVSRLLESNWRHGRAVVWSLYVAHTAALLLGIYAYYTMLAVLFSTFGSCSALFRALGAESGCAARRGAAAVAFLAGQHARLLDAARRARLLFADLFAHIVSALLTLPLLGTAELLVNIKDVDSLTLATFAVIATIFMPMCLAGQELEDSSAAVRERLYEGPWLQEDAATRRARAHFMLGAGCRARMAFGGLGSLNAASCLHVVNRWFSLLNVYINTNARHTAEPPPPL</sequence>
<keyword evidence="8" id="KW-0807">Transducer</keyword>
<evidence type="ECO:0000256" key="3">
    <source>
        <dbReference type="ARBA" id="ARBA00022692"/>
    </source>
</evidence>
<evidence type="ECO:0000256" key="7">
    <source>
        <dbReference type="ARBA" id="ARBA00023170"/>
    </source>
</evidence>
<evidence type="ECO:0000256" key="8">
    <source>
        <dbReference type="ARBA" id="ARBA00023224"/>
    </source>
</evidence>
<comment type="subcellular location">
    <subcellularLocation>
        <location evidence="1">Membrane</location>
        <topology evidence="1">Multi-pass membrane protein</topology>
    </subcellularLocation>
</comment>
<proteinExistence type="predicted"/>
<dbReference type="RefSeq" id="XP_052128953.1">
    <property type="nucleotide sequence ID" value="XM_052272993.1"/>
</dbReference>
<organism evidence="10 11">
    <name type="scientific">Frankliniella occidentalis</name>
    <name type="common">Western flower thrips</name>
    <name type="synonym">Euthrips occidentalis</name>
    <dbReference type="NCBI Taxonomy" id="133901"/>
    <lineage>
        <taxon>Eukaryota</taxon>
        <taxon>Metazoa</taxon>
        <taxon>Ecdysozoa</taxon>
        <taxon>Arthropoda</taxon>
        <taxon>Hexapoda</taxon>
        <taxon>Insecta</taxon>
        <taxon>Pterygota</taxon>
        <taxon>Neoptera</taxon>
        <taxon>Paraneoptera</taxon>
        <taxon>Thysanoptera</taxon>
        <taxon>Terebrantia</taxon>
        <taxon>Thripoidea</taxon>
        <taxon>Thripidae</taxon>
        <taxon>Frankliniella</taxon>
    </lineage>
</organism>
<evidence type="ECO:0000256" key="5">
    <source>
        <dbReference type="ARBA" id="ARBA00022989"/>
    </source>
</evidence>
<keyword evidence="7" id="KW-0675">Receptor</keyword>
<dbReference type="GO" id="GO:0005549">
    <property type="term" value="F:odorant binding"/>
    <property type="evidence" value="ECO:0007669"/>
    <property type="project" value="InterPro"/>
</dbReference>
<dbReference type="GO" id="GO:0007165">
    <property type="term" value="P:signal transduction"/>
    <property type="evidence" value="ECO:0007669"/>
    <property type="project" value="UniProtKB-KW"/>
</dbReference>
<keyword evidence="3 9" id="KW-0812">Transmembrane</keyword>
<evidence type="ECO:0000256" key="9">
    <source>
        <dbReference type="SAM" id="Phobius"/>
    </source>
</evidence>
<evidence type="ECO:0000256" key="4">
    <source>
        <dbReference type="ARBA" id="ARBA00022725"/>
    </source>
</evidence>
<dbReference type="Proteomes" id="UP000504606">
    <property type="component" value="Unplaced"/>
</dbReference>
<keyword evidence="6 9" id="KW-0472">Membrane</keyword>
<feature type="transmembrane region" description="Helical" evidence="9">
    <location>
        <begin position="134"/>
        <end position="156"/>
    </location>
</feature>
<dbReference type="InterPro" id="IPR004117">
    <property type="entry name" value="7tm6_olfct_rcpt"/>
</dbReference>
<keyword evidence="2" id="KW-0716">Sensory transduction</keyword>
<evidence type="ECO:0000256" key="6">
    <source>
        <dbReference type="ARBA" id="ARBA00023136"/>
    </source>
</evidence>
<dbReference type="Pfam" id="PF02949">
    <property type="entry name" value="7tm_6"/>
    <property type="match status" value="1"/>
</dbReference>
<protein>
    <submittedName>
        <fullName evidence="11">Uncharacterized protein LOC127750691</fullName>
    </submittedName>
</protein>
<dbReference type="OrthoDB" id="10601970at2759"/>
<dbReference type="GO" id="GO:0016020">
    <property type="term" value="C:membrane"/>
    <property type="evidence" value="ECO:0007669"/>
    <property type="project" value="UniProtKB-SubCell"/>
</dbReference>
<evidence type="ECO:0000256" key="1">
    <source>
        <dbReference type="ARBA" id="ARBA00004141"/>
    </source>
</evidence>
<keyword evidence="4" id="KW-0552">Olfaction</keyword>
<dbReference type="GeneID" id="127750691"/>
<evidence type="ECO:0000313" key="10">
    <source>
        <dbReference type="Proteomes" id="UP000504606"/>
    </source>
</evidence>
<evidence type="ECO:0000256" key="2">
    <source>
        <dbReference type="ARBA" id="ARBA00022606"/>
    </source>
</evidence>
<dbReference type="AlphaFoldDB" id="A0A9C6XS16"/>
<dbReference type="GO" id="GO:0004984">
    <property type="term" value="F:olfactory receptor activity"/>
    <property type="evidence" value="ECO:0007669"/>
    <property type="project" value="InterPro"/>
</dbReference>
<gene>
    <name evidence="11" type="primary">LOC127750691</name>
</gene>
<dbReference type="KEGG" id="foc:127750691"/>
<evidence type="ECO:0000313" key="11">
    <source>
        <dbReference type="RefSeq" id="XP_052128953.1"/>
    </source>
</evidence>
<feature type="transmembrane region" description="Helical" evidence="9">
    <location>
        <begin position="168"/>
        <end position="186"/>
    </location>
</feature>